<dbReference type="Proteomes" id="UP001627154">
    <property type="component" value="Unassembled WGS sequence"/>
</dbReference>
<reference evidence="1 2" key="1">
    <citation type="journal article" date="2024" name="bioRxiv">
        <title>A reference genome for Trichogramma kaykai: A tiny desert-dwelling parasitoid wasp with competing sex-ratio distorters.</title>
        <authorList>
            <person name="Culotta J."/>
            <person name="Lindsey A.R."/>
        </authorList>
    </citation>
    <scope>NUCLEOTIDE SEQUENCE [LARGE SCALE GENOMIC DNA]</scope>
    <source>
        <strain evidence="1 2">KSX58</strain>
    </source>
</reference>
<evidence type="ECO:0000313" key="2">
    <source>
        <dbReference type="Proteomes" id="UP001627154"/>
    </source>
</evidence>
<evidence type="ECO:0000313" key="1">
    <source>
        <dbReference type="EMBL" id="KAL3385608.1"/>
    </source>
</evidence>
<dbReference type="EMBL" id="JBJJXI010000153">
    <property type="protein sequence ID" value="KAL3385608.1"/>
    <property type="molecule type" value="Genomic_DNA"/>
</dbReference>
<comment type="caution">
    <text evidence="1">The sequence shown here is derived from an EMBL/GenBank/DDBJ whole genome shotgun (WGS) entry which is preliminary data.</text>
</comment>
<name>A0ABD2VYC6_9HYME</name>
<gene>
    <name evidence="1" type="ORF">TKK_018676</name>
</gene>
<proteinExistence type="predicted"/>
<dbReference type="AlphaFoldDB" id="A0ABD2VYC6"/>
<keyword evidence="2" id="KW-1185">Reference proteome</keyword>
<organism evidence="1 2">
    <name type="scientific">Trichogramma kaykai</name>
    <dbReference type="NCBI Taxonomy" id="54128"/>
    <lineage>
        <taxon>Eukaryota</taxon>
        <taxon>Metazoa</taxon>
        <taxon>Ecdysozoa</taxon>
        <taxon>Arthropoda</taxon>
        <taxon>Hexapoda</taxon>
        <taxon>Insecta</taxon>
        <taxon>Pterygota</taxon>
        <taxon>Neoptera</taxon>
        <taxon>Endopterygota</taxon>
        <taxon>Hymenoptera</taxon>
        <taxon>Apocrita</taxon>
        <taxon>Proctotrupomorpha</taxon>
        <taxon>Chalcidoidea</taxon>
        <taxon>Trichogrammatidae</taxon>
        <taxon>Trichogramma</taxon>
    </lineage>
</organism>
<accession>A0ABD2VYC6</accession>
<sequence length="69" mass="7780">MSTNARQQPNLTVSMSRSKNILARGDIDVRRRGCATKEIKLSRFKLIATIFSEQKYVQPPTNGLTHSFA</sequence>
<protein>
    <submittedName>
        <fullName evidence="1">Uncharacterized protein</fullName>
    </submittedName>
</protein>